<evidence type="ECO:0000313" key="2">
    <source>
        <dbReference type="Proteomes" id="UP001321749"/>
    </source>
</evidence>
<proteinExistence type="predicted"/>
<sequence length="265" mass="30049">MEIAHKTTFFRPMECRTFRHVTDEEAKDLLMKGFSPNYKGNPDLDRNRSANIPESENCSLFLVGLAPDLTTHSLLAGVQGMGRVFATHINPPEPKNGHHLSAAKLVFFNRTDAGKFCPFSDLFSAFQLQELTKTNAENFYNQTKQQGFSLPSAPQFRAKVFWNRIRSAEEDPTGTKSRVLLISGPPSIVNPVFLTEYFDTKLIYQTDEIIEHGRSEDGSRALIEFRFGSYRCQAEAARMSLVREFRELGVLCEYGMCIPFPDSRC</sequence>
<evidence type="ECO:0000313" key="1">
    <source>
        <dbReference type="EMBL" id="KAK4465208.1"/>
    </source>
</evidence>
<dbReference type="AlphaFoldDB" id="A0AAV9I094"/>
<dbReference type="Proteomes" id="UP001321749">
    <property type="component" value="Unassembled WGS sequence"/>
</dbReference>
<comment type="caution">
    <text evidence="1">The sequence shown here is derived from an EMBL/GenBank/DDBJ whole genome shotgun (WGS) entry which is preliminary data.</text>
</comment>
<accession>A0AAV9I094</accession>
<reference evidence="1" key="1">
    <citation type="journal article" date="2023" name="Mol. Phylogenet. Evol.">
        <title>Genome-scale phylogeny and comparative genomics of the fungal order Sordariales.</title>
        <authorList>
            <person name="Hensen N."/>
            <person name="Bonometti L."/>
            <person name="Westerberg I."/>
            <person name="Brannstrom I.O."/>
            <person name="Guillou S."/>
            <person name="Cros-Aarteil S."/>
            <person name="Calhoun S."/>
            <person name="Haridas S."/>
            <person name="Kuo A."/>
            <person name="Mondo S."/>
            <person name="Pangilinan J."/>
            <person name="Riley R."/>
            <person name="LaButti K."/>
            <person name="Andreopoulos B."/>
            <person name="Lipzen A."/>
            <person name="Chen C."/>
            <person name="Yan M."/>
            <person name="Daum C."/>
            <person name="Ng V."/>
            <person name="Clum A."/>
            <person name="Steindorff A."/>
            <person name="Ohm R.A."/>
            <person name="Martin F."/>
            <person name="Silar P."/>
            <person name="Natvig D.O."/>
            <person name="Lalanne C."/>
            <person name="Gautier V."/>
            <person name="Ament-Velasquez S.L."/>
            <person name="Kruys A."/>
            <person name="Hutchinson M.I."/>
            <person name="Powell A.J."/>
            <person name="Barry K."/>
            <person name="Miller A.N."/>
            <person name="Grigoriev I.V."/>
            <person name="Debuchy R."/>
            <person name="Gladieux P."/>
            <person name="Hiltunen Thoren M."/>
            <person name="Johannesson H."/>
        </authorList>
    </citation>
    <scope>NUCLEOTIDE SEQUENCE</scope>
    <source>
        <strain evidence="1">PSN324</strain>
    </source>
</reference>
<name>A0AAV9I094_9PEZI</name>
<dbReference type="EMBL" id="MU864941">
    <property type="protein sequence ID" value="KAK4465208.1"/>
    <property type="molecule type" value="Genomic_DNA"/>
</dbReference>
<reference evidence="1" key="2">
    <citation type="submission" date="2023-06" db="EMBL/GenBank/DDBJ databases">
        <authorList>
            <consortium name="Lawrence Berkeley National Laboratory"/>
            <person name="Mondo S.J."/>
            <person name="Hensen N."/>
            <person name="Bonometti L."/>
            <person name="Westerberg I."/>
            <person name="Brannstrom I.O."/>
            <person name="Guillou S."/>
            <person name="Cros-Aarteil S."/>
            <person name="Calhoun S."/>
            <person name="Haridas S."/>
            <person name="Kuo A."/>
            <person name="Pangilinan J."/>
            <person name="Riley R."/>
            <person name="Labutti K."/>
            <person name="Andreopoulos B."/>
            <person name="Lipzen A."/>
            <person name="Chen C."/>
            <person name="Yanf M."/>
            <person name="Daum C."/>
            <person name="Ng V."/>
            <person name="Clum A."/>
            <person name="Steindorff A."/>
            <person name="Ohm R."/>
            <person name="Martin F."/>
            <person name="Silar P."/>
            <person name="Natvig D."/>
            <person name="Lalanne C."/>
            <person name="Gautier V."/>
            <person name="Ament-Velasquez S.L."/>
            <person name="Kruys A."/>
            <person name="Hutchinson M.I."/>
            <person name="Powell A.J."/>
            <person name="Barry K."/>
            <person name="Miller A.N."/>
            <person name="Grigoriev I.V."/>
            <person name="Debuchy R."/>
            <person name="Gladieux P."/>
            <person name="Thoren M.H."/>
            <person name="Johannesson H."/>
        </authorList>
    </citation>
    <scope>NUCLEOTIDE SEQUENCE</scope>
    <source>
        <strain evidence="1">PSN324</strain>
    </source>
</reference>
<organism evidence="1 2">
    <name type="scientific">Cladorrhinum samala</name>
    <dbReference type="NCBI Taxonomy" id="585594"/>
    <lineage>
        <taxon>Eukaryota</taxon>
        <taxon>Fungi</taxon>
        <taxon>Dikarya</taxon>
        <taxon>Ascomycota</taxon>
        <taxon>Pezizomycotina</taxon>
        <taxon>Sordariomycetes</taxon>
        <taxon>Sordariomycetidae</taxon>
        <taxon>Sordariales</taxon>
        <taxon>Podosporaceae</taxon>
        <taxon>Cladorrhinum</taxon>
    </lineage>
</organism>
<protein>
    <submittedName>
        <fullName evidence="1">Uncharacterized protein</fullName>
    </submittedName>
</protein>
<keyword evidence="2" id="KW-1185">Reference proteome</keyword>
<gene>
    <name evidence="1" type="ORF">QBC42DRAFT_261800</name>
</gene>